<feature type="domain" description="Glucose/Sorbosone dehydrogenase" evidence="3">
    <location>
        <begin position="83"/>
        <end position="407"/>
    </location>
</feature>
<feature type="compositionally biased region" description="Polar residues" evidence="1">
    <location>
        <begin position="24"/>
        <end position="41"/>
    </location>
</feature>
<feature type="compositionally biased region" description="Low complexity" evidence="1">
    <location>
        <begin position="42"/>
        <end position="53"/>
    </location>
</feature>
<dbReference type="PANTHER" id="PTHR19328">
    <property type="entry name" value="HEDGEHOG-INTERACTING PROTEIN"/>
    <property type="match status" value="1"/>
</dbReference>
<protein>
    <submittedName>
        <fullName evidence="4">PQQ-dependent sugar dehydrogenase</fullName>
    </submittedName>
</protein>
<dbReference type="EMBL" id="CP094532">
    <property type="protein sequence ID" value="UOE41163.1"/>
    <property type="molecule type" value="Genomic_DNA"/>
</dbReference>
<accession>A0ABY4BPN9</accession>
<keyword evidence="5" id="KW-1185">Reference proteome</keyword>
<dbReference type="InterPro" id="IPR011041">
    <property type="entry name" value="Quinoprot_gluc/sorb_DH_b-prop"/>
</dbReference>
<feature type="chain" id="PRO_5046800142" evidence="2">
    <location>
        <begin position="27"/>
        <end position="412"/>
    </location>
</feature>
<feature type="region of interest" description="Disordered" evidence="1">
    <location>
        <begin position="24"/>
        <end position="54"/>
    </location>
</feature>
<name>A0ABY4BPN9_9FLAO</name>
<keyword evidence="2" id="KW-0732">Signal</keyword>
<dbReference type="RefSeq" id="WP_243549647.1">
    <property type="nucleotide sequence ID" value="NZ_CP094532.1"/>
</dbReference>
<dbReference type="SUPFAM" id="SSF50952">
    <property type="entry name" value="Soluble quinoprotein glucose dehydrogenase"/>
    <property type="match status" value="1"/>
</dbReference>
<dbReference type="Proteomes" id="UP000831460">
    <property type="component" value="Chromosome"/>
</dbReference>
<sequence>MKYYIGRSFSLLMAILLMSCGGNSKSQNNKTETVPTETGSLPNPETSNPNSPEYKPVFSGQTRIQGVKTASPSKVEVINTNLGKPWGITNLSDGRFLITEKSGFMNIVSADGKTITKIEGFPKVDARGQGGLLDVALDPDFKNNRMIFWSFSEPVSGGNHTAVAKGKLSADEKKIENPTVIFRATPSYDGRLHYGSRLVFDHDGNLFVSTGERSDLKTRPFAQKQDSYLGKVLKITKDGKPAPGNQTVSGWKPEIFSTGHRNPQGLAMDEKGQLWEAEMGPKGGDELNLIQPGKNYGWGDVTYGIEYSGKKINNGTTQKTGTEQPVYYWDPSISMSGMDFYTGTISEWKNNLFLGCLSGQKIIRLIIKNNKVVGEEWLLEDQNDRIRDILNGQDGNLYAVSDSGKLYKISAK</sequence>
<dbReference type="InterPro" id="IPR012938">
    <property type="entry name" value="Glc/Sorbosone_DH"/>
</dbReference>
<dbReference type="Gene3D" id="2.120.10.30">
    <property type="entry name" value="TolB, C-terminal domain"/>
    <property type="match status" value="1"/>
</dbReference>
<dbReference type="Pfam" id="PF07995">
    <property type="entry name" value="GSDH"/>
    <property type="match status" value="1"/>
</dbReference>
<dbReference type="InterPro" id="IPR011042">
    <property type="entry name" value="6-blade_b-propeller_TolB-like"/>
</dbReference>
<evidence type="ECO:0000313" key="5">
    <source>
        <dbReference type="Proteomes" id="UP000831460"/>
    </source>
</evidence>
<dbReference type="PROSITE" id="PS51257">
    <property type="entry name" value="PROKAR_LIPOPROTEIN"/>
    <property type="match status" value="1"/>
</dbReference>
<evidence type="ECO:0000313" key="4">
    <source>
        <dbReference type="EMBL" id="UOE41163.1"/>
    </source>
</evidence>
<proteinExistence type="predicted"/>
<feature type="signal peptide" evidence="2">
    <location>
        <begin position="1"/>
        <end position="26"/>
    </location>
</feature>
<evidence type="ECO:0000256" key="1">
    <source>
        <dbReference type="SAM" id="MobiDB-lite"/>
    </source>
</evidence>
<dbReference type="PANTHER" id="PTHR19328:SF75">
    <property type="entry name" value="ALDOSE SUGAR DEHYDROGENASE YLII"/>
    <property type="match status" value="1"/>
</dbReference>
<feature type="region of interest" description="Disordered" evidence="1">
    <location>
        <begin position="239"/>
        <end position="263"/>
    </location>
</feature>
<evidence type="ECO:0000256" key="2">
    <source>
        <dbReference type="SAM" id="SignalP"/>
    </source>
</evidence>
<reference evidence="4 5" key="1">
    <citation type="submission" date="2022-03" db="EMBL/GenBank/DDBJ databases">
        <title>Chryseobacterium sp. isolated from particulate matters in swine house.</title>
        <authorList>
            <person name="Won M."/>
            <person name="Kim S.-J."/>
            <person name="Kwon S.-W."/>
        </authorList>
    </citation>
    <scope>NUCLEOTIDE SEQUENCE [LARGE SCALE GENOMIC DNA]</scope>
    <source>
        <strain evidence="4 5">SC2-2</strain>
    </source>
</reference>
<gene>
    <name evidence="4" type="ORF">MTP09_00525</name>
</gene>
<organism evidence="4 5">
    <name type="scientific">Chryseobacterium suipulveris</name>
    <dbReference type="NCBI Taxonomy" id="2929800"/>
    <lineage>
        <taxon>Bacteria</taxon>
        <taxon>Pseudomonadati</taxon>
        <taxon>Bacteroidota</taxon>
        <taxon>Flavobacteriia</taxon>
        <taxon>Flavobacteriales</taxon>
        <taxon>Weeksellaceae</taxon>
        <taxon>Chryseobacterium group</taxon>
        <taxon>Chryseobacterium</taxon>
    </lineage>
</organism>
<evidence type="ECO:0000259" key="3">
    <source>
        <dbReference type="Pfam" id="PF07995"/>
    </source>
</evidence>